<feature type="region of interest" description="Disordered" evidence="1">
    <location>
        <begin position="1"/>
        <end position="63"/>
    </location>
</feature>
<sequence length="587" mass="66407">MPPKKRGTRAKKNEDPGEIPAATLSASSTSPVILGHRNTTATPKQKRKLAESPMIVDEESDIDGEEGEGFLEVQTERIYDASPKTPTAKDSNKKRLKVSARGDLHTEPTIQIEWVPTDMRGDIFKANNKGNLEEVYSCVRWFDALLVMFWKSDIKEVQEFIEGQFEIWKVTSLANARRSLAKVGFEEVNRPIIWENEVLEYFLKNKMRLIHDVWSNVLDVLEPEYLFTNEIWGARFMQSTVTILCWLITYTFRLENPMDMISTAKSTGVTPLGAKDKTTCILNFPDGLQKPASWNRKWTACPWYGELEGSGQLQEQVAEEVINELRTELLKSEVKLLERDDDFDEDKYLNTMELEQDVENMCQRVQRKTNAFERLEKKSMERRGVFGAEILEEKVLRDREVEALIWKFLEDVKNQYEASEIEERASVVEVRAMNPKIPNTLEVIGTFGMWMARMKKEQWFVDCMKAHETSLIGNMSVYEGVGGMQLGNRASSMQVGNSRLAAESNVLNLAGNGLSLETLAVWFQNQAHMSRGEGLQARLAIEVGQVIQPYNSIGSNGLGTGSGGSISMLSELERGANISKESSDSVV</sequence>
<protein>
    <submittedName>
        <fullName evidence="2">Uncharacterized protein</fullName>
    </submittedName>
</protein>
<organism evidence="2 3">
    <name type="scientific">Terfezia boudieri ATCC MYA-4762</name>
    <dbReference type="NCBI Taxonomy" id="1051890"/>
    <lineage>
        <taxon>Eukaryota</taxon>
        <taxon>Fungi</taxon>
        <taxon>Dikarya</taxon>
        <taxon>Ascomycota</taxon>
        <taxon>Pezizomycotina</taxon>
        <taxon>Pezizomycetes</taxon>
        <taxon>Pezizales</taxon>
        <taxon>Pezizaceae</taxon>
        <taxon>Terfezia</taxon>
    </lineage>
</organism>
<evidence type="ECO:0000313" key="2">
    <source>
        <dbReference type="EMBL" id="RPB21213.1"/>
    </source>
</evidence>
<feature type="compositionally biased region" description="Basic residues" evidence="1">
    <location>
        <begin position="1"/>
        <end position="10"/>
    </location>
</feature>
<reference evidence="2 3" key="1">
    <citation type="journal article" date="2018" name="Nat. Ecol. Evol.">
        <title>Pezizomycetes genomes reveal the molecular basis of ectomycorrhizal truffle lifestyle.</title>
        <authorList>
            <person name="Murat C."/>
            <person name="Payen T."/>
            <person name="Noel B."/>
            <person name="Kuo A."/>
            <person name="Morin E."/>
            <person name="Chen J."/>
            <person name="Kohler A."/>
            <person name="Krizsan K."/>
            <person name="Balestrini R."/>
            <person name="Da Silva C."/>
            <person name="Montanini B."/>
            <person name="Hainaut M."/>
            <person name="Levati E."/>
            <person name="Barry K.W."/>
            <person name="Belfiori B."/>
            <person name="Cichocki N."/>
            <person name="Clum A."/>
            <person name="Dockter R.B."/>
            <person name="Fauchery L."/>
            <person name="Guy J."/>
            <person name="Iotti M."/>
            <person name="Le Tacon F."/>
            <person name="Lindquist E.A."/>
            <person name="Lipzen A."/>
            <person name="Malagnac F."/>
            <person name="Mello A."/>
            <person name="Molinier V."/>
            <person name="Miyauchi S."/>
            <person name="Poulain J."/>
            <person name="Riccioni C."/>
            <person name="Rubini A."/>
            <person name="Sitrit Y."/>
            <person name="Splivallo R."/>
            <person name="Traeger S."/>
            <person name="Wang M."/>
            <person name="Zifcakova L."/>
            <person name="Wipf D."/>
            <person name="Zambonelli A."/>
            <person name="Paolocci F."/>
            <person name="Nowrousian M."/>
            <person name="Ottonello S."/>
            <person name="Baldrian P."/>
            <person name="Spatafora J.W."/>
            <person name="Henrissat B."/>
            <person name="Nagy L.G."/>
            <person name="Aury J.M."/>
            <person name="Wincker P."/>
            <person name="Grigoriev I.V."/>
            <person name="Bonfante P."/>
            <person name="Martin F.M."/>
        </authorList>
    </citation>
    <scope>NUCLEOTIDE SEQUENCE [LARGE SCALE GENOMIC DNA]</scope>
    <source>
        <strain evidence="2 3">ATCC MYA-4762</strain>
    </source>
</reference>
<name>A0A3N4LEB0_9PEZI</name>
<dbReference type="InParanoid" id="A0A3N4LEB0"/>
<feature type="compositionally biased region" description="Low complexity" evidence="1">
    <location>
        <begin position="21"/>
        <end position="30"/>
    </location>
</feature>
<evidence type="ECO:0000256" key="1">
    <source>
        <dbReference type="SAM" id="MobiDB-lite"/>
    </source>
</evidence>
<accession>A0A3N4LEB0</accession>
<keyword evidence="3" id="KW-1185">Reference proteome</keyword>
<dbReference type="EMBL" id="ML121561">
    <property type="protein sequence ID" value="RPB21213.1"/>
    <property type="molecule type" value="Genomic_DNA"/>
</dbReference>
<dbReference type="Proteomes" id="UP000267821">
    <property type="component" value="Unassembled WGS sequence"/>
</dbReference>
<proteinExistence type="predicted"/>
<gene>
    <name evidence="2" type="ORF">L211DRAFT_851585</name>
</gene>
<evidence type="ECO:0000313" key="3">
    <source>
        <dbReference type="Proteomes" id="UP000267821"/>
    </source>
</evidence>
<dbReference type="AlphaFoldDB" id="A0A3N4LEB0"/>